<evidence type="ECO:0000256" key="4">
    <source>
        <dbReference type="ARBA" id="ARBA00022840"/>
    </source>
</evidence>
<dbReference type="InterPro" id="IPR036640">
    <property type="entry name" value="ABC1_TM_sf"/>
</dbReference>
<dbReference type="InterPro" id="IPR003439">
    <property type="entry name" value="ABC_transporter-like_ATP-bd"/>
</dbReference>
<feature type="transmembrane region" description="Helical" evidence="7">
    <location>
        <begin position="614"/>
        <end position="636"/>
    </location>
</feature>
<feature type="transmembrane region" description="Helical" evidence="7">
    <location>
        <begin position="531"/>
        <end position="549"/>
    </location>
</feature>
<protein>
    <recommendedName>
        <fullName evidence="12">ATP-binding cassette sub-family B member 10, mitochondrial</fullName>
    </recommendedName>
</protein>
<name>A0ABQ8T816_PERAM</name>
<feature type="domain" description="ABC transmembrane type-1" evidence="9">
    <location>
        <begin position="86"/>
        <end position="674"/>
    </location>
</feature>
<evidence type="ECO:0000256" key="6">
    <source>
        <dbReference type="ARBA" id="ARBA00023136"/>
    </source>
</evidence>
<dbReference type="SUPFAM" id="SSF52540">
    <property type="entry name" value="P-loop containing nucleoside triphosphate hydrolases"/>
    <property type="match status" value="1"/>
</dbReference>
<evidence type="ECO:0000256" key="3">
    <source>
        <dbReference type="ARBA" id="ARBA00022741"/>
    </source>
</evidence>
<feature type="domain" description="ABC transporter" evidence="8">
    <location>
        <begin position="708"/>
        <end position="948"/>
    </location>
</feature>
<keyword evidence="3" id="KW-0547">Nucleotide-binding</keyword>
<dbReference type="CDD" id="cd03249">
    <property type="entry name" value="ABC_MTABC3_MDL1_MDL2"/>
    <property type="match status" value="1"/>
</dbReference>
<evidence type="ECO:0000313" key="11">
    <source>
        <dbReference type="Proteomes" id="UP001148838"/>
    </source>
</evidence>
<reference evidence="10 11" key="1">
    <citation type="journal article" date="2022" name="Allergy">
        <title>Genome assembly and annotation of Periplaneta americana reveal a comprehensive cockroach allergen profile.</title>
        <authorList>
            <person name="Wang L."/>
            <person name="Xiong Q."/>
            <person name="Saelim N."/>
            <person name="Wang L."/>
            <person name="Nong W."/>
            <person name="Wan A.T."/>
            <person name="Shi M."/>
            <person name="Liu X."/>
            <person name="Cao Q."/>
            <person name="Hui J.H.L."/>
            <person name="Sookrung N."/>
            <person name="Leung T.F."/>
            <person name="Tungtrongchitr A."/>
            <person name="Tsui S.K.W."/>
        </authorList>
    </citation>
    <scope>NUCLEOTIDE SEQUENCE [LARGE SCALE GENOMIC DNA]</scope>
    <source>
        <strain evidence="10">PWHHKU_190912</strain>
    </source>
</reference>
<gene>
    <name evidence="10" type="ORF">ANN_11995</name>
</gene>
<dbReference type="InterPro" id="IPR003593">
    <property type="entry name" value="AAA+_ATPase"/>
</dbReference>
<evidence type="ECO:0000259" key="8">
    <source>
        <dbReference type="PROSITE" id="PS50893"/>
    </source>
</evidence>
<keyword evidence="6 7" id="KW-0472">Membrane</keyword>
<evidence type="ECO:0000256" key="5">
    <source>
        <dbReference type="ARBA" id="ARBA00022989"/>
    </source>
</evidence>
<evidence type="ECO:0000259" key="9">
    <source>
        <dbReference type="PROSITE" id="PS50929"/>
    </source>
</evidence>
<dbReference type="SMART" id="SM00382">
    <property type="entry name" value="AAA"/>
    <property type="match status" value="1"/>
</dbReference>
<feature type="transmembrane region" description="Helical" evidence="7">
    <location>
        <begin position="648"/>
        <end position="669"/>
    </location>
</feature>
<dbReference type="PROSITE" id="PS00211">
    <property type="entry name" value="ABC_TRANSPORTER_1"/>
    <property type="match status" value="1"/>
</dbReference>
<comment type="subcellular location">
    <subcellularLocation>
        <location evidence="1">Membrane</location>
        <topology evidence="1">Multi-pass membrane protein</topology>
    </subcellularLocation>
</comment>
<dbReference type="Proteomes" id="UP001148838">
    <property type="component" value="Unassembled WGS sequence"/>
</dbReference>
<accession>A0ABQ8T816</accession>
<dbReference type="Pfam" id="PF00005">
    <property type="entry name" value="ABC_tran"/>
    <property type="match status" value="1"/>
</dbReference>
<evidence type="ECO:0000256" key="7">
    <source>
        <dbReference type="SAM" id="Phobius"/>
    </source>
</evidence>
<dbReference type="PANTHER" id="PTHR43394">
    <property type="entry name" value="ATP-DEPENDENT PERMEASE MDL1, MITOCHONDRIAL"/>
    <property type="match status" value="1"/>
</dbReference>
<dbReference type="InterPro" id="IPR017871">
    <property type="entry name" value="ABC_transporter-like_CS"/>
</dbReference>
<evidence type="ECO:0008006" key="12">
    <source>
        <dbReference type="Google" id="ProtNLM"/>
    </source>
</evidence>
<keyword evidence="5 7" id="KW-1133">Transmembrane helix</keyword>
<keyword evidence="4" id="KW-0067">ATP-binding</keyword>
<evidence type="ECO:0000313" key="10">
    <source>
        <dbReference type="EMBL" id="KAJ4442129.1"/>
    </source>
</evidence>
<evidence type="ECO:0000256" key="1">
    <source>
        <dbReference type="ARBA" id="ARBA00004141"/>
    </source>
</evidence>
<dbReference type="PROSITE" id="PS50893">
    <property type="entry name" value="ABC_TRANSPORTER_2"/>
    <property type="match status" value="1"/>
</dbReference>
<sequence>MSLNFAKKTRALRKELKNNANGKGNKKNHKVTQIQQFYYCDVLKYIGYFHAGILRYHMMDGWSGEKFSAALDIVPLSHICDTVHEGAICLLLVSSSVTMAVPFCLGKVIDVIYTSDSQKMRENLNKLSVILLGVFVVGGLCNFGRVYLMSVSGQRITQVLRKTVFGSIVKQEVAFFDKNKTGELINRLSSDTSLVSQSVTMNISDGLRSTIMVAAGVSMMVSKPKMKLSNKIVYKYAFRKVQDNREGLELNGLYQLLVYVDDVNMLGENPQTIRENTGILLEVSKEIGLEVNPEKTKYMIMSRDENIVRNGNKKIGNLSFEEVEKFKYLRATVTNINYTREEIKHRINMGNACYYSVEKLLSSSLLSKNLKVRIYKTVILLVILYGCETWTLTLREEQRLRVFENKVLRKIFGAKRDEVTGEWRKLHNTELHALYPSPDIIRNIKSRRLRWVGHVACMGESRNAYRALVGRPEGKRPLGRPTRRWEDNIKMDLREVGYDDREWMNFAQDRDQWRAYVRAAMNLRFYMSPQLALVGLAIVPPIAGMAVIYGRFVRKITKSVQDSLASATQVAEERIANIRTVKAFSQESREYQMYSDKIHHVLQLAYRESLARGIFFGLTGFSGNIIILSVLYYGGVMVSDSNLTVGNLSAFLLYAGYIGVSIGGLSSFYSEMNRGLGASTRLWELVDRTPAIPVSGGLVPTKEPEGRITFQNVSFTYPSRPDSRIMHDLTLDIPKGSITAIVGASGSGKSTLAALLLRLYDPDGGTIHLDGLPIQQLDPYWLRSHIGTVSQEPVLFSCSIRENILYGALDPSKVTEKQLIDVAKEANAYDFICKSFPEGFDTLVGERGVMLSGGQKQRVAIARALMKNPRILLLDEATSALDAESEYLVQEALERIMKGRTVLTIAHRLSTIRNADQIAVLEQGHLVEKGTYSELLSIENGVFRKLIQHQTFAASDRAQLRGDLKRVSAFVSEKLPINQGVQSELENVYGSGCQTPRNCDVIEMQPAHHYRRERGGVGISSGFEFAKTFSTIWLAWSGFVRPIHGLKGRWGGNSSGDLSS</sequence>
<evidence type="ECO:0000256" key="2">
    <source>
        <dbReference type="ARBA" id="ARBA00022692"/>
    </source>
</evidence>
<dbReference type="Pfam" id="PF00664">
    <property type="entry name" value="ABC_membrane"/>
    <property type="match status" value="2"/>
</dbReference>
<dbReference type="PANTHER" id="PTHR43394:SF1">
    <property type="entry name" value="ATP-BINDING CASSETTE SUB-FAMILY B MEMBER 10, MITOCHONDRIAL"/>
    <property type="match status" value="1"/>
</dbReference>
<organism evidence="10 11">
    <name type="scientific">Periplaneta americana</name>
    <name type="common">American cockroach</name>
    <name type="synonym">Blatta americana</name>
    <dbReference type="NCBI Taxonomy" id="6978"/>
    <lineage>
        <taxon>Eukaryota</taxon>
        <taxon>Metazoa</taxon>
        <taxon>Ecdysozoa</taxon>
        <taxon>Arthropoda</taxon>
        <taxon>Hexapoda</taxon>
        <taxon>Insecta</taxon>
        <taxon>Pterygota</taxon>
        <taxon>Neoptera</taxon>
        <taxon>Polyneoptera</taxon>
        <taxon>Dictyoptera</taxon>
        <taxon>Blattodea</taxon>
        <taxon>Blattoidea</taxon>
        <taxon>Blattidae</taxon>
        <taxon>Blattinae</taxon>
        <taxon>Periplaneta</taxon>
    </lineage>
</organism>
<comment type="caution">
    <text evidence="10">The sequence shown here is derived from an EMBL/GenBank/DDBJ whole genome shotgun (WGS) entry which is preliminary data.</text>
</comment>
<dbReference type="Gene3D" id="3.40.50.300">
    <property type="entry name" value="P-loop containing nucleotide triphosphate hydrolases"/>
    <property type="match status" value="1"/>
</dbReference>
<proteinExistence type="predicted"/>
<dbReference type="SUPFAM" id="SSF90123">
    <property type="entry name" value="ABC transporter transmembrane region"/>
    <property type="match status" value="2"/>
</dbReference>
<keyword evidence="2 7" id="KW-0812">Transmembrane</keyword>
<dbReference type="EMBL" id="JAJSOF020000015">
    <property type="protein sequence ID" value="KAJ4442129.1"/>
    <property type="molecule type" value="Genomic_DNA"/>
</dbReference>
<keyword evidence="11" id="KW-1185">Reference proteome</keyword>
<dbReference type="Gene3D" id="1.20.1560.10">
    <property type="entry name" value="ABC transporter type 1, transmembrane domain"/>
    <property type="match status" value="2"/>
</dbReference>
<dbReference type="InterPro" id="IPR011527">
    <property type="entry name" value="ABC1_TM_dom"/>
</dbReference>
<feature type="transmembrane region" description="Helical" evidence="7">
    <location>
        <begin position="127"/>
        <end position="148"/>
    </location>
</feature>
<dbReference type="PROSITE" id="PS50929">
    <property type="entry name" value="ABC_TM1F"/>
    <property type="match status" value="1"/>
</dbReference>
<dbReference type="InterPro" id="IPR039421">
    <property type="entry name" value="Type_1_exporter"/>
</dbReference>
<dbReference type="InterPro" id="IPR027417">
    <property type="entry name" value="P-loop_NTPase"/>
</dbReference>